<dbReference type="PANTHER" id="PTHR33110:SF111">
    <property type="entry name" value="DUF295 DOMAIN-CONTAINING PROTEIN"/>
    <property type="match status" value="1"/>
</dbReference>
<dbReference type="Gene3D" id="1.20.1280.50">
    <property type="match status" value="1"/>
</dbReference>
<dbReference type="SUPFAM" id="SSF81383">
    <property type="entry name" value="F-box domain"/>
    <property type="match status" value="1"/>
</dbReference>
<dbReference type="Pfam" id="PF03478">
    <property type="entry name" value="Beta-prop_KIB1-4"/>
    <property type="match status" value="1"/>
</dbReference>
<dbReference type="InterPro" id="IPR036047">
    <property type="entry name" value="F-box-like_dom_sf"/>
</dbReference>
<dbReference type="Pfam" id="PF00646">
    <property type="entry name" value="F-box"/>
    <property type="match status" value="1"/>
</dbReference>
<organism evidence="3">
    <name type="scientific">Arundo donax</name>
    <name type="common">Giant reed</name>
    <name type="synonym">Donax arundinaceus</name>
    <dbReference type="NCBI Taxonomy" id="35708"/>
    <lineage>
        <taxon>Eukaryota</taxon>
        <taxon>Viridiplantae</taxon>
        <taxon>Streptophyta</taxon>
        <taxon>Embryophyta</taxon>
        <taxon>Tracheophyta</taxon>
        <taxon>Spermatophyta</taxon>
        <taxon>Magnoliopsida</taxon>
        <taxon>Liliopsida</taxon>
        <taxon>Poales</taxon>
        <taxon>Poaceae</taxon>
        <taxon>PACMAD clade</taxon>
        <taxon>Arundinoideae</taxon>
        <taxon>Arundineae</taxon>
        <taxon>Arundo</taxon>
    </lineage>
</organism>
<dbReference type="AlphaFoldDB" id="A0A0A9HKD4"/>
<reference evidence="3" key="2">
    <citation type="journal article" date="2015" name="Data Brief">
        <title>Shoot transcriptome of the giant reed, Arundo donax.</title>
        <authorList>
            <person name="Barrero R.A."/>
            <person name="Guerrero F.D."/>
            <person name="Moolhuijzen P."/>
            <person name="Goolsby J.A."/>
            <person name="Tidwell J."/>
            <person name="Bellgard S.E."/>
            <person name="Bellgard M.I."/>
        </authorList>
    </citation>
    <scope>NUCLEOTIDE SEQUENCE</scope>
    <source>
        <tissue evidence="3">Shoot tissue taken approximately 20 cm above the soil surface</tissue>
    </source>
</reference>
<evidence type="ECO:0000259" key="2">
    <source>
        <dbReference type="Pfam" id="PF03478"/>
    </source>
</evidence>
<dbReference type="InterPro" id="IPR005174">
    <property type="entry name" value="KIB1-4_b-propeller"/>
</dbReference>
<feature type="domain" description="F-box" evidence="1">
    <location>
        <begin position="9"/>
        <end position="49"/>
    </location>
</feature>
<dbReference type="PANTHER" id="PTHR33110">
    <property type="entry name" value="F-BOX/KELCH-REPEAT PROTEIN-RELATED"/>
    <property type="match status" value="1"/>
</dbReference>
<evidence type="ECO:0000259" key="1">
    <source>
        <dbReference type="Pfam" id="PF00646"/>
    </source>
</evidence>
<proteinExistence type="predicted"/>
<dbReference type="InterPro" id="IPR001810">
    <property type="entry name" value="F-box_dom"/>
</dbReference>
<protein>
    <submittedName>
        <fullName evidence="3">Uncharacterized protein</fullName>
    </submittedName>
</protein>
<reference evidence="3" key="1">
    <citation type="submission" date="2014-09" db="EMBL/GenBank/DDBJ databases">
        <authorList>
            <person name="Magalhaes I.L.F."/>
            <person name="Oliveira U."/>
            <person name="Santos F.R."/>
            <person name="Vidigal T.H.D.A."/>
            <person name="Brescovit A.D."/>
            <person name="Santos A.J."/>
        </authorList>
    </citation>
    <scope>NUCLEOTIDE SEQUENCE</scope>
    <source>
        <tissue evidence="3">Shoot tissue taken approximately 20 cm above the soil surface</tissue>
    </source>
</reference>
<sequence length="387" mass="43762">MVETPPPSWADIPLEVAGLVLRRLPAHFDRVRFAAVCPQWRVASRDVPLPPPLPLLARPDGTVYSLPRSEPFRVPGCAGYTGACGNWLVFSREDGCFVRDPLSYATVTLPALSRIRVHYVGDEPVDEGKEVTAFKIVYCSPHLVAAIFHLKIRRTKQIAVCQPGPASWWSVRVEDWSPMLVDLVFHQGKLYALTIGVCTLFAIDICVDKSTGDPWVSQIQQVISVGDPGSYMFAHGFFILKMNYLVESRSTLLVVCRKVHLFKEGGRLKVKVVAADLIEFEVFEADIKRSQWTKVMTIGDDQVLFLSRWCSRSVCISQYKMPGDQIVFLENVDEDHCWYDEEIPSYCRVYNMRDDKVSTLLPTLSWKPDTVCDMALSLRTEVKLLLC</sequence>
<feature type="domain" description="KIB1-4 beta-propeller" evidence="2">
    <location>
        <begin position="64"/>
        <end position="339"/>
    </location>
</feature>
<dbReference type="EMBL" id="GBRH01161592">
    <property type="protein sequence ID" value="JAE36304.1"/>
    <property type="molecule type" value="Transcribed_RNA"/>
</dbReference>
<accession>A0A0A9HKD4</accession>
<name>A0A0A9HKD4_ARUDO</name>
<evidence type="ECO:0000313" key="3">
    <source>
        <dbReference type="EMBL" id="JAE36304.1"/>
    </source>
</evidence>